<accession>A0A9P5Q4I0</accession>
<evidence type="ECO:0000313" key="3">
    <source>
        <dbReference type="Proteomes" id="UP000772434"/>
    </source>
</evidence>
<protein>
    <submittedName>
        <fullName evidence="2">Uncharacterized protein</fullName>
    </submittedName>
</protein>
<dbReference type="AlphaFoldDB" id="A0A9P5Q4I0"/>
<evidence type="ECO:0000256" key="1">
    <source>
        <dbReference type="SAM" id="Phobius"/>
    </source>
</evidence>
<keyword evidence="1" id="KW-0472">Membrane</keyword>
<dbReference type="Proteomes" id="UP000772434">
    <property type="component" value="Unassembled WGS sequence"/>
</dbReference>
<gene>
    <name evidence="2" type="ORF">BDP27DRAFT_301993</name>
</gene>
<dbReference type="EMBL" id="JADNRY010000018">
    <property type="protein sequence ID" value="KAF9073435.1"/>
    <property type="molecule type" value="Genomic_DNA"/>
</dbReference>
<name>A0A9P5Q4I0_9AGAR</name>
<keyword evidence="3" id="KW-1185">Reference proteome</keyword>
<sequence>MINSSYPVQYLTMISMVHLNTRAPSTGNIIFTDVKTIASSILALIVNIFYIIFVIPTIVVLALSYYIYPLSDDLRKFGLLGPCILLRRFDIYCITIPQYPSATHWKVFCHMKGYPAWSDRRR</sequence>
<proteinExistence type="predicted"/>
<keyword evidence="1" id="KW-1133">Transmembrane helix</keyword>
<feature type="transmembrane region" description="Helical" evidence="1">
    <location>
        <begin position="41"/>
        <end position="68"/>
    </location>
</feature>
<keyword evidence="1" id="KW-0812">Transmembrane</keyword>
<evidence type="ECO:0000313" key="2">
    <source>
        <dbReference type="EMBL" id="KAF9073435.1"/>
    </source>
</evidence>
<reference evidence="2" key="1">
    <citation type="submission" date="2020-11" db="EMBL/GenBank/DDBJ databases">
        <authorList>
            <consortium name="DOE Joint Genome Institute"/>
            <person name="Ahrendt S."/>
            <person name="Riley R."/>
            <person name="Andreopoulos W."/>
            <person name="Labutti K."/>
            <person name="Pangilinan J."/>
            <person name="Ruiz-Duenas F.J."/>
            <person name="Barrasa J.M."/>
            <person name="Sanchez-Garcia M."/>
            <person name="Camarero S."/>
            <person name="Miyauchi S."/>
            <person name="Serrano A."/>
            <person name="Linde D."/>
            <person name="Babiker R."/>
            <person name="Drula E."/>
            <person name="Ayuso-Fernandez I."/>
            <person name="Pacheco R."/>
            <person name="Padilla G."/>
            <person name="Ferreira P."/>
            <person name="Barriuso J."/>
            <person name="Kellner H."/>
            <person name="Castanera R."/>
            <person name="Alfaro M."/>
            <person name="Ramirez L."/>
            <person name="Pisabarro A.G."/>
            <person name="Kuo A."/>
            <person name="Tritt A."/>
            <person name="Lipzen A."/>
            <person name="He G."/>
            <person name="Yan M."/>
            <person name="Ng V."/>
            <person name="Cullen D."/>
            <person name="Martin F."/>
            <person name="Rosso M.-N."/>
            <person name="Henrissat B."/>
            <person name="Hibbett D."/>
            <person name="Martinez A.T."/>
            <person name="Grigoriev I.V."/>
        </authorList>
    </citation>
    <scope>NUCLEOTIDE SEQUENCE</scope>
    <source>
        <strain evidence="2">AH 40177</strain>
    </source>
</reference>
<comment type="caution">
    <text evidence="2">The sequence shown here is derived from an EMBL/GenBank/DDBJ whole genome shotgun (WGS) entry which is preliminary data.</text>
</comment>
<organism evidence="2 3">
    <name type="scientific">Rhodocollybia butyracea</name>
    <dbReference type="NCBI Taxonomy" id="206335"/>
    <lineage>
        <taxon>Eukaryota</taxon>
        <taxon>Fungi</taxon>
        <taxon>Dikarya</taxon>
        <taxon>Basidiomycota</taxon>
        <taxon>Agaricomycotina</taxon>
        <taxon>Agaricomycetes</taxon>
        <taxon>Agaricomycetidae</taxon>
        <taxon>Agaricales</taxon>
        <taxon>Marasmiineae</taxon>
        <taxon>Omphalotaceae</taxon>
        <taxon>Rhodocollybia</taxon>
    </lineage>
</organism>